<gene>
    <name evidence="4" type="ORF">K437DRAFT_247070</name>
</gene>
<dbReference type="GO" id="GO:0030674">
    <property type="term" value="F:protein-macromolecule adaptor activity"/>
    <property type="evidence" value="ECO:0007669"/>
    <property type="project" value="TreeGrafter"/>
</dbReference>
<dbReference type="GeneID" id="25263248"/>
<feature type="compositionally biased region" description="Low complexity" evidence="2">
    <location>
        <begin position="221"/>
        <end position="231"/>
    </location>
</feature>
<keyword evidence="1" id="KW-0175">Coiled coil</keyword>
<reference evidence="4 5" key="1">
    <citation type="submission" date="2014-05" db="EMBL/GenBank/DDBJ databases">
        <title>Draft genome sequence of a rare smut relative, Tilletiaria anomala UBC 951.</title>
        <authorList>
            <consortium name="DOE Joint Genome Institute"/>
            <person name="Toome M."/>
            <person name="Kuo A."/>
            <person name="Henrissat B."/>
            <person name="Lipzen A."/>
            <person name="Tritt A."/>
            <person name="Yoshinaga Y."/>
            <person name="Zane M."/>
            <person name="Barry K."/>
            <person name="Grigoriev I.V."/>
            <person name="Spatafora J.W."/>
            <person name="Aimea M.C."/>
        </authorList>
    </citation>
    <scope>NUCLEOTIDE SEQUENCE [LARGE SCALE GENOMIC DNA]</scope>
    <source>
        <strain evidence="4 5">UBC 951</strain>
    </source>
</reference>
<comment type="caution">
    <text evidence="4">The sequence shown here is derived from an EMBL/GenBank/DDBJ whole genome shotgun (WGS) entry which is preliminary data.</text>
</comment>
<sequence length="716" mass="77440">MSAVLESTRSFLFKRRKPFLVIGGIAGGCYLAGKYALDKLRQVQIKMVEERRDKENLRRRFAQNQEDCTFTVLALLPTLGDQLFESMNVEDLTSQLQKSRPFPASVPRIGAENTLVSGPPQAEAQQQPETGGAQTTTEPTGGSDEQVNGSASAVEADSKPYDLSESSGEVDIEQKEKQEEKADDSRAGASQYAAARPLDPHAPPFVSRVMSVAGATHVAHATKAEPAAPAASDKVQSAEETAPVSTDSTTPGAPTEPEKTDNAEASVPAVDHVAPADTQPSEQVSAIATSATALDRIGEPLPPPVRADTRLPAGAAVTENGARQACESPAGVSEPTEPAPLTEEQILAEKKAKLALWNELKVVAFARTLTSIYSIVLLALQTHIQLNLIGRYAYLASVSSLAKPAPPDHRIDVNEAGCFDGFSVDHSFAQEGLRSRQTLSANCKEGGEAREIGEGLSHETERIYLTFSWWFLHRGWNLVAQRVRVAVEETFGNVGLKTQLSWTEFHQLLSSARRKIEYEVLGEEQQCATSSGSHPEKGGDPRSSAVSEVSGTTRGSKRLLAKRLNFLEALFPTSLEEELYVLVEAGAIPPKTPVSTIASDAQLRSLLDETKDFIDSRDFRLVLRLSLDKAFAVFEDALKPAFGVVDEIVQEGARFQELNEDGELGHKVRLAALFPTVAKQSQLAIHGVPNEYVEALAEIKELRALSAVIYSAWSKP</sequence>
<dbReference type="InterPro" id="IPR006966">
    <property type="entry name" value="Peroxin-3"/>
</dbReference>
<dbReference type="OMA" id="HRGWKDL"/>
<feature type="compositionally biased region" description="Low complexity" evidence="2">
    <location>
        <begin position="118"/>
        <end position="142"/>
    </location>
</feature>
<feature type="compositionally biased region" description="Polar residues" evidence="2">
    <location>
        <begin position="234"/>
        <end position="252"/>
    </location>
</feature>
<evidence type="ECO:0000256" key="2">
    <source>
        <dbReference type="SAM" id="MobiDB-lite"/>
    </source>
</evidence>
<proteinExistence type="predicted"/>
<dbReference type="PANTHER" id="PTHR28080:SF1">
    <property type="entry name" value="PEROXISOMAL BIOGENESIS FACTOR 3"/>
    <property type="match status" value="1"/>
</dbReference>
<feature type="coiled-coil region" evidence="1">
    <location>
        <begin position="40"/>
        <end position="67"/>
    </location>
</feature>
<organism evidence="4 5">
    <name type="scientific">Tilletiaria anomala (strain ATCC 24038 / CBS 436.72 / UBC 951)</name>
    <dbReference type="NCBI Taxonomy" id="1037660"/>
    <lineage>
        <taxon>Eukaryota</taxon>
        <taxon>Fungi</taxon>
        <taxon>Dikarya</taxon>
        <taxon>Basidiomycota</taxon>
        <taxon>Ustilaginomycotina</taxon>
        <taxon>Exobasidiomycetes</taxon>
        <taxon>Georgefischeriales</taxon>
        <taxon>Tilletiariaceae</taxon>
        <taxon>Tilletiaria</taxon>
    </lineage>
</organism>
<dbReference type="GO" id="GO:0005778">
    <property type="term" value="C:peroxisomal membrane"/>
    <property type="evidence" value="ECO:0007669"/>
    <property type="project" value="InterPro"/>
</dbReference>
<dbReference type="PANTHER" id="PTHR28080">
    <property type="entry name" value="PEROXISOMAL BIOGENESIS FACTOR 3"/>
    <property type="match status" value="1"/>
</dbReference>
<dbReference type="InParanoid" id="A0A066W493"/>
<protein>
    <submittedName>
        <fullName evidence="4">Peroxin-3-domain-containing protein</fullName>
    </submittedName>
</protein>
<evidence type="ECO:0000313" key="4">
    <source>
        <dbReference type="EMBL" id="KDN45615.1"/>
    </source>
</evidence>
<dbReference type="EMBL" id="JMSN01000041">
    <property type="protein sequence ID" value="KDN45615.1"/>
    <property type="molecule type" value="Genomic_DNA"/>
</dbReference>
<keyword evidence="3" id="KW-1133">Transmembrane helix</keyword>
<dbReference type="Proteomes" id="UP000027361">
    <property type="component" value="Unassembled WGS sequence"/>
</dbReference>
<feature type="compositionally biased region" description="Basic and acidic residues" evidence="2">
    <location>
        <begin position="172"/>
        <end position="186"/>
    </location>
</feature>
<keyword evidence="5" id="KW-1185">Reference proteome</keyword>
<evidence type="ECO:0000256" key="1">
    <source>
        <dbReference type="SAM" id="Coils"/>
    </source>
</evidence>
<name>A0A066W493_TILAU</name>
<dbReference type="GO" id="GO:0045046">
    <property type="term" value="P:protein import into peroxisome membrane"/>
    <property type="evidence" value="ECO:0007669"/>
    <property type="project" value="TreeGrafter"/>
</dbReference>
<keyword evidence="3" id="KW-0472">Membrane</keyword>
<accession>A0A066W493</accession>
<dbReference type="OrthoDB" id="45930at2759"/>
<dbReference type="AlphaFoldDB" id="A0A066W493"/>
<dbReference type="Pfam" id="PF04882">
    <property type="entry name" value="Peroxin-3"/>
    <property type="match status" value="2"/>
</dbReference>
<feature type="region of interest" description="Disordered" evidence="2">
    <location>
        <begin position="525"/>
        <end position="551"/>
    </location>
</feature>
<feature type="region of interest" description="Disordered" evidence="2">
    <location>
        <begin position="221"/>
        <end position="264"/>
    </location>
</feature>
<evidence type="ECO:0000313" key="5">
    <source>
        <dbReference type="Proteomes" id="UP000027361"/>
    </source>
</evidence>
<dbReference type="HOGENOM" id="CLU_017002_2_0_1"/>
<dbReference type="STRING" id="1037660.A0A066W493"/>
<feature type="region of interest" description="Disordered" evidence="2">
    <location>
        <begin position="95"/>
        <end position="200"/>
    </location>
</feature>
<dbReference type="RefSeq" id="XP_013243254.1">
    <property type="nucleotide sequence ID" value="XM_013387800.1"/>
</dbReference>
<evidence type="ECO:0000256" key="3">
    <source>
        <dbReference type="SAM" id="Phobius"/>
    </source>
</evidence>
<keyword evidence="3" id="KW-0812">Transmembrane</keyword>
<feature type="transmembrane region" description="Helical" evidence="3">
    <location>
        <begin position="19"/>
        <end position="37"/>
    </location>
</feature>